<dbReference type="HOGENOM" id="CLU_2528187_0_0_1"/>
<evidence type="ECO:0000313" key="1">
    <source>
        <dbReference type="EMBL" id="KGO75167.1"/>
    </source>
</evidence>
<organism evidence="1 2">
    <name type="scientific">Penicillium italicum</name>
    <name type="common">Blue mold</name>
    <dbReference type="NCBI Taxonomy" id="40296"/>
    <lineage>
        <taxon>Eukaryota</taxon>
        <taxon>Fungi</taxon>
        <taxon>Dikarya</taxon>
        <taxon>Ascomycota</taxon>
        <taxon>Pezizomycotina</taxon>
        <taxon>Eurotiomycetes</taxon>
        <taxon>Eurotiomycetidae</taxon>
        <taxon>Eurotiales</taxon>
        <taxon>Aspergillaceae</taxon>
        <taxon>Penicillium</taxon>
    </lineage>
</organism>
<dbReference type="EMBL" id="JQGA01000513">
    <property type="protein sequence ID" value="KGO75167.1"/>
    <property type="molecule type" value="Genomic_DNA"/>
</dbReference>
<protein>
    <submittedName>
        <fullName evidence="1">Uncharacterized protein</fullName>
    </submittedName>
</protein>
<evidence type="ECO:0000313" key="2">
    <source>
        <dbReference type="Proteomes" id="UP000030104"/>
    </source>
</evidence>
<name>A0A0A2L511_PENIT</name>
<dbReference type="AlphaFoldDB" id="A0A0A2L511"/>
<accession>A0A0A2L511</accession>
<sequence>MGRSGRYKDRDCGEISQYCLDDTPQFPEHELWEHDSDHAPTPGYCGSPYAELSTLSPSPKSIVESSIGPTSKSAPRTVKFLQLL</sequence>
<proteinExistence type="predicted"/>
<keyword evidence="2" id="KW-1185">Reference proteome</keyword>
<dbReference type="Proteomes" id="UP000030104">
    <property type="component" value="Unassembled WGS sequence"/>
</dbReference>
<comment type="caution">
    <text evidence="1">The sequence shown here is derived from an EMBL/GenBank/DDBJ whole genome shotgun (WGS) entry which is preliminary data.</text>
</comment>
<gene>
    <name evidence="1" type="ORF">PITC_057880</name>
</gene>
<dbReference type="PhylomeDB" id="A0A0A2L511"/>
<dbReference type="OrthoDB" id="4232626at2759"/>
<reference evidence="1 2" key="1">
    <citation type="journal article" date="2015" name="Mol. Plant Microbe Interact.">
        <title>Genome, transcriptome, and functional analyses of Penicillium expansum provide new insights into secondary metabolism and pathogenicity.</title>
        <authorList>
            <person name="Ballester A.R."/>
            <person name="Marcet-Houben M."/>
            <person name="Levin E."/>
            <person name="Sela N."/>
            <person name="Selma-Lazaro C."/>
            <person name="Carmona L."/>
            <person name="Wisniewski M."/>
            <person name="Droby S."/>
            <person name="Gonzalez-Candelas L."/>
            <person name="Gabaldon T."/>
        </authorList>
    </citation>
    <scope>NUCLEOTIDE SEQUENCE [LARGE SCALE GENOMIC DNA]</scope>
    <source>
        <strain evidence="1 2">PHI-1</strain>
    </source>
</reference>